<dbReference type="AlphaFoldDB" id="A0A667IV86"/>
<keyword evidence="1" id="KW-1133">Transmembrane helix</keyword>
<feature type="transmembrane region" description="Helical" evidence="1">
    <location>
        <begin position="58"/>
        <end position="76"/>
    </location>
</feature>
<dbReference type="GO" id="GO:0022407">
    <property type="term" value="P:regulation of cell-cell adhesion"/>
    <property type="evidence" value="ECO:0007669"/>
    <property type="project" value="TreeGrafter"/>
</dbReference>
<protein>
    <recommendedName>
        <fullName evidence="5">CD24 molecule</fullName>
    </recommendedName>
</protein>
<dbReference type="Proteomes" id="UP000472241">
    <property type="component" value="Unplaced"/>
</dbReference>
<dbReference type="PANTHER" id="PTHR16676">
    <property type="entry name" value="SIGNAL TRANSDUCER CD24"/>
    <property type="match status" value="1"/>
</dbReference>
<name>A0A667IV86_LYNCA</name>
<keyword evidence="1" id="KW-0812">Transmembrane</keyword>
<sequence>MGRAMVAWLGLGLLFLTLFVPTQIYSNKTTVVTLSSNPSQNTSMVPNPANATTMTTGGAMQSIASLLTILFFLCLYS</sequence>
<organism evidence="3 4">
    <name type="scientific">Lynx canadensis</name>
    <name type="common">Canada lynx</name>
    <name type="synonym">Felis canadensis</name>
    <dbReference type="NCBI Taxonomy" id="61383"/>
    <lineage>
        <taxon>Eukaryota</taxon>
        <taxon>Metazoa</taxon>
        <taxon>Chordata</taxon>
        <taxon>Craniata</taxon>
        <taxon>Vertebrata</taxon>
        <taxon>Euteleostomi</taxon>
        <taxon>Mammalia</taxon>
        <taxon>Eutheria</taxon>
        <taxon>Laurasiatheria</taxon>
        <taxon>Carnivora</taxon>
        <taxon>Feliformia</taxon>
        <taxon>Felidae</taxon>
        <taxon>Felinae</taxon>
        <taxon>Lynx</taxon>
    </lineage>
</organism>
<dbReference type="Ensembl" id="ENSLCNT00005032746.1">
    <property type="protein sequence ID" value="ENSLCNP00005029338.1"/>
    <property type="gene ID" value="ENSLCNG00005019097.1"/>
</dbReference>
<proteinExistence type="predicted"/>
<evidence type="ECO:0008006" key="5">
    <source>
        <dbReference type="Google" id="ProtNLM"/>
    </source>
</evidence>
<reference evidence="3" key="2">
    <citation type="submission" date="2025-09" db="UniProtKB">
        <authorList>
            <consortium name="Ensembl"/>
        </authorList>
    </citation>
    <scope>IDENTIFICATION</scope>
</reference>
<dbReference type="GO" id="GO:0007155">
    <property type="term" value="P:cell adhesion"/>
    <property type="evidence" value="ECO:0007669"/>
    <property type="project" value="InterPro"/>
</dbReference>
<reference evidence="3" key="1">
    <citation type="submission" date="2025-08" db="UniProtKB">
        <authorList>
            <consortium name="Ensembl"/>
        </authorList>
    </citation>
    <scope>IDENTIFICATION</scope>
</reference>
<feature type="signal peptide" evidence="2">
    <location>
        <begin position="1"/>
        <end position="26"/>
    </location>
</feature>
<dbReference type="InterPro" id="IPR028029">
    <property type="entry name" value="CD24"/>
</dbReference>
<keyword evidence="4" id="KW-1185">Reference proteome</keyword>
<dbReference type="GO" id="GO:0001775">
    <property type="term" value="P:cell activation"/>
    <property type="evidence" value="ECO:0007669"/>
    <property type="project" value="TreeGrafter"/>
</dbReference>
<evidence type="ECO:0000256" key="2">
    <source>
        <dbReference type="SAM" id="SignalP"/>
    </source>
</evidence>
<evidence type="ECO:0000313" key="4">
    <source>
        <dbReference type="Proteomes" id="UP000472241"/>
    </source>
</evidence>
<keyword evidence="2" id="KW-0732">Signal</keyword>
<accession>A0A667IV86</accession>
<dbReference type="GO" id="GO:0030296">
    <property type="term" value="F:protein tyrosine kinase activator activity"/>
    <property type="evidence" value="ECO:0007669"/>
    <property type="project" value="TreeGrafter"/>
</dbReference>
<keyword evidence="1" id="KW-0472">Membrane</keyword>
<feature type="chain" id="PRO_5025682912" description="CD24 molecule" evidence="2">
    <location>
        <begin position="27"/>
        <end position="77"/>
    </location>
</feature>
<dbReference type="Pfam" id="PF14984">
    <property type="entry name" value="CD24"/>
    <property type="match status" value="1"/>
</dbReference>
<dbReference type="PANTHER" id="PTHR16676:SF0">
    <property type="entry name" value="SIGNAL TRANSDUCER CD24"/>
    <property type="match status" value="1"/>
</dbReference>
<evidence type="ECO:0000313" key="3">
    <source>
        <dbReference type="Ensembl" id="ENSLCNP00005029338.1"/>
    </source>
</evidence>
<dbReference type="GO" id="GO:0045121">
    <property type="term" value="C:membrane raft"/>
    <property type="evidence" value="ECO:0007669"/>
    <property type="project" value="TreeGrafter"/>
</dbReference>
<dbReference type="GO" id="GO:0009897">
    <property type="term" value="C:external side of plasma membrane"/>
    <property type="evidence" value="ECO:0007669"/>
    <property type="project" value="TreeGrafter"/>
</dbReference>
<evidence type="ECO:0000256" key="1">
    <source>
        <dbReference type="SAM" id="Phobius"/>
    </source>
</evidence>